<dbReference type="Proteomes" id="UP000543579">
    <property type="component" value="Unassembled WGS sequence"/>
</dbReference>
<proteinExistence type="predicted"/>
<evidence type="ECO:0000313" key="5">
    <source>
        <dbReference type="Proteomes" id="UP000543579"/>
    </source>
</evidence>
<feature type="domain" description="SnoaL-like" evidence="3">
    <location>
        <begin position="33"/>
        <end position="182"/>
    </location>
</feature>
<evidence type="ECO:0000313" key="4">
    <source>
        <dbReference type="EMBL" id="MBB3157712.1"/>
    </source>
</evidence>
<dbReference type="InterPro" id="IPR032710">
    <property type="entry name" value="NTF2-like_dom_sf"/>
</dbReference>
<evidence type="ECO:0000256" key="2">
    <source>
        <dbReference type="SAM" id="MobiDB-lite"/>
    </source>
</evidence>
<comment type="caution">
    <text evidence="4">The sequence shown here is derived from an EMBL/GenBank/DDBJ whole genome shotgun (WGS) entry which is preliminary data.</text>
</comment>
<accession>A0A7W5CHE4</accession>
<dbReference type="Gene3D" id="3.10.450.50">
    <property type="match status" value="1"/>
</dbReference>
<dbReference type="InterPro" id="IPR037401">
    <property type="entry name" value="SnoaL-like"/>
</dbReference>
<organism evidence="4 5">
    <name type="scientific">Microbacterium proteolyticum</name>
    <dbReference type="NCBI Taxonomy" id="1572644"/>
    <lineage>
        <taxon>Bacteria</taxon>
        <taxon>Bacillati</taxon>
        <taxon>Actinomycetota</taxon>
        <taxon>Actinomycetes</taxon>
        <taxon>Micrococcales</taxon>
        <taxon>Microbacteriaceae</taxon>
        <taxon>Microbacterium</taxon>
    </lineage>
</organism>
<dbReference type="RefSeq" id="WP_183419086.1">
    <property type="nucleotide sequence ID" value="NZ_JACHXY010000001.1"/>
</dbReference>
<evidence type="ECO:0000256" key="1">
    <source>
        <dbReference type="SAM" id="Coils"/>
    </source>
</evidence>
<evidence type="ECO:0000259" key="3">
    <source>
        <dbReference type="Pfam" id="PF13577"/>
    </source>
</evidence>
<reference evidence="4 5" key="1">
    <citation type="submission" date="2020-08" db="EMBL/GenBank/DDBJ databases">
        <title>Genomic Encyclopedia of Type Strains, Phase III (KMG-III): the genomes of soil and plant-associated and newly described type strains.</title>
        <authorList>
            <person name="Whitman W."/>
        </authorList>
    </citation>
    <scope>NUCLEOTIDE SEQUENCE [LARGE SCALE GENOMIC DNA]</scope>
    <source>
        <strain evidence="4 5">CECT 8356</strain>
    </source>
</reference>
<protein>
    <recommendedName>
        <fullName evidence="3">SnoaL-like domain-containing protein</fullName>
    </recommendedName>
</protein>
<keyword evidence="1" id="KW-0175">Coiled coil</keyword>
<dbReference type="EMBL" id="JACHXY010000001">
    <property type="protein sequence ID" value="MBB3157712.1"/>
    <property type="molecule type" value="Genomic_DNA"/>
</dbReference>
<feature type="compositionally biased region" description="Polar residues" evidence="2">
    <location>
        <begin position="231"/>
        <end position="244"/>
    </location>
</feature>
<feature type="region of interest" description="Disordered" evidence="2">
    <location>
        <begin position="225"/>
        <end position="248"/>
    </location>
</feature>
<dbReference type="AlphaFoldDB" id="A0A7W5CHE4"/>
<name>A0A7W5CHE4_9MICO</name>
<dbReference type="SUPFAM" id="SSF54427">
    <property type="entry name" value="NTF2-like"/>
    <property type="match status" value="1"/>
</dbReference>
<gene>
    <name evidence="4" type="ORF">FHS07_001396</name>
</gene>
<dbReference type="Pfam" id="PF13577">
    <property type="entry name" value="SnoaL_4"/>
    <property type="match status" value="1"/>
</dbReference>
<feature type="coiled-coil region" evidence="1">
    <location>
        <begin position="11"/>
        <end position="38"/>
    </location>
</feature>
<sequence length="261" mass="29664">MSTPVTAAASVSELAAEVARLREQVEAAHALAQRAEDRGQVENLFNRYMYLHNAFEDEQIIPLWVKEGTEGIRARYTNAGQYTTWQSVTDYHRGRPHPEGKLILHTTNTPVIEIAADGETAKGVWMMAGTESGLTDPKVAEAFPDMYSPDEVLGRKVWAHWVWCKYAIDFRKQDGEWKFWTFRCYELARAPFEENWVSFGVKNQGAFDLDLMYFGDDGKPVFMPPADEPVSSKNHPYSPETTQKLEPVPPVAHDRFTDTFA</sequence>